<dbReference type="InterPro" id="IPR035919">
    <property type="entry name" value="EAL_sf"/>
</dbReference>
<dbReference type="InterPro" id="IPR029787">
    <property type="entry name" value="Nucleotide_cyclase"/>
</dbReference>
<sequence>MDDPVSRDLRIPANERLVFLQSVYNSANIGICVTDEHRRFVLVNDAYCRTYGYERQELIGQPFTKVLPEDLRETAGRAHDDYIDGGEESAGEWRVQHKNGEIRNVMVTAGRVVTADGRHFKVTTVQDISGFKSQETMLEQLSEVVAQTQHGVIFTDAEGRVTWVNDGTERMTGFSLEEMQGQKPGDLLQGENTDPETVAHMARQLAAGEGFRVEVINYTKSGREYWLHIACSPVLDREGRLDGFMALQTDITENKRFQERIEQLSFQDALTGLPNRRLVEEQLKFRMAGSQRSRQYNALLFLDLDNFKLINDTLGPRQGDDLLIRVARTLTNTLYESDMVARLGGDEFVVVLADLSIDPVDAAERVERVAEKILSALAEPFGHGRLEHRVTASMGAVLFVGQEQSIDELMQQSDIAMYQAKSAGKNTFAFFDPQVQSGLLQRHRIEVELREAIQSEQLVPFYQGQVDAEGRLVGAELLIRWQHPERGLLAPGEFIPIAEASGLIVELGYKVVRMAVQQLLHWAADERTRQLSLSVNISAKHFEQPDFVEQLAGILADQPLRSSALQLDINAKEVDQFFAMEKLADTLADQPLRPSSLKLEITESALARDLGEISARMKALRDLGLGFSLDDFGTGYSSLAYLKRLPIGQVKIDQGFVRDLMVDENDRGITETIIALAKTLNMDVVAEGVETEAHRDLLKQLGCPVFQGYLFDRPAPFAEFARHYGLPIN</sequence>
<dbReference type="PROSITE" id="PS50887">
    <property type="entry name" value="GGDEF"/>
    <property type="match status" value="1"/>
</dbReference>
<dbReference type="SUPFAM" id="SSF55073">
    <property type="entry name" value="Nucleotide cyclase"/>
    <property type="match status" value="1"/>
</dbReference>
<evidence type="ECO:0000313" key="5">
    <source>
        <dbReference type="EMBL" id="NDY95284.1"/>
    </source>
</evidence>
<feature type="domain" description="EAL" evidence="3">
    <location>
        <begin position="442"/>
        <end position="728"/>
    </location>
</feature>
<dbReference type="SMART" id="SM00086">
    <property type="entry name" value="PAC"/>
    <property type="match status" value="2"/>
</dbReference>
<evidence type="ECO:0000259" key="2">
    <source>
        <dbReference type="PROSITE" id="PS50113"/>
    </source>
</evidence>
<feature type="domain" description="PAS" evidence="1">
    <location>
        <begin position="137"/>
        <end position="182"/>
    </location>
</feature>
<dbReference type="NCBIfam" id="TIGR00229">
    <property type="entry name" value="sensory_box"/>
    <property type="match status" value="2"/>
</dbReference>
<dbReference type="InterPro" id="IPR001633">
    <property type="entry name" value="EAL_dom"/>
</dbReference>
<dbReference type="AlphaFoldDB" id="A0A845UXQ4"/>
<organism evidence="5 6">
    <name type="scientific">Wenzhouxiangella limi</name>
    <dbReference type="NCBI Taxonomy" id="2707351"/>
    <lineage>
        <taxon>Bacteria</taxon>
        <taxon>Pseudomonadati</taxon>
        <taxon>Pseudomonadota</taxon>
        <taxon>Gammaproteobacteria</taxon>
        <taxon>Chromatiales</taxon>
        <taxon>Wenzhouxiangellaceae</taxon>
        <taxon>Wenzhouxiangella</taxon>
    </lineage>
</organism>
<dbReference type="RefSeq" id="WP_164210685.1">
    <property type="nucleotide sequence ID" value="NZ_JAAGSC010000039.1"/>
</dbReference>
<dbReference type="CDD" id="cd01949">
    <property type="entry name" value="GGDEF"/>
    <property type="match status" value="1"/>
</dbReference>
<evidence type="ECO:0000259" key="4">
    <source>
        <dbReference type="PROSITE" id="PS50887"/>
    </source>
</evidence>
<dbReference type="Gene3D" id="3.30.450.20">
    <property type="entry name" value="PAS domain"/>
    <property type="match status" value="2"/>
</dbReference>
<protein>
    <submittedName>
        <fullName evidence="5">EAL domain-containing protein</fullName>
    </submittedName>
</protein>
<accession>A0A845UXQ4</accession>
<dbReference type="InterPro" id="IPR013767">
    <property type="entry name" value="PAS_fold"/>
</dbReference>
<dbReference type="SUPFAM" id="SSF141868">
    <property type="entry name" value="EAL domain-like"/>
    <property type="match status" value="2"/>
</dbReference>
<comment type="caution">
    <text evidence="5">The sequence shown here is derived from an EMBL/GenBank/DDBJ whole genome shotgun (WGS) entry which is preliminary data.</text>
</comment>
<dbReference type="InterPro" id="IPR000700">
    <property type="entry name" value="PAS-assoc_C"/>
</dbReference>
<dbReference type="InterPro" id="IPR035965">
    <property type="entry name" value="PAS-like_dom_sf"/>
</dbReference>
<keyword evidence="6" id="KW-1185">Reference proteome</keyword>
<dbReference type="PROSITE" id="PS50883">
    <property type="entry name" value="EAL"/>
    <property type="match status" value="1"/>
</dbReference>
<dbReference type="InterPro" id="IPR000014">
    <property type="entry name" value="PAS"/>
</dbReference>
<dbReference type="Pfam" id="PF13426">
    <property type="entry name" value="PAS_9"/>
    <property type="match status" value="1"/>
</dbReference>
<dbReference type="PROSITE" id="PS50113">
    <property type="entry name" value="PAC"/>
    <property type="match status" value="1"/>
</dbReference>
<evidence type="ECO:0000313" key="6">
    <source>
        <dbReference type="Proteomes" id="UP000484885"/>
    </source>
</evidence>
<dbReference type="GO" id="GO:0006355">
    <property type="term" value="P:regulation of DNA-templated transcription"/>
    <property type="evidence" value="ECO:0007669"/>
    <property type="project" value="InterPro"/>
</dbReference>
<dbReference type="Pfam" id="PF00563">
    <property type="entry name" value="EAL"/>
    <property type="match status" value="1"/>
</dbReference>
<dbReference type="Gene3D" id="3.20.20.450">
    <property type="entry name" value="EAL domain"/>
    <property type="match status" value="2"/>
</dbReference>
<dbReference type="SUPFAM" id="SSF55785">
    <property type="entry name" value="PYP-like sensor domain (PAS domain)"/>
    <property type="match status" value="2"/>
</dbReference>
<dbReference type="InterPro" id="IPR000160">
    <property type="entry name" value="GGDEF_dom"/>
</dbReference>
<dbReference type="PANTHER" id="PTHR44757:SF2">
    <property type="entry name" value="BIOFILM ARCHITECTURE MAINTENANCE PROTEIN MBAA"/>
    <property type="match status" value="1"/>
</dbReference>
<feature type="domain" description="PAC" evidence="2">
    <location>
        <begin position="209"/>
        <end position="263"/>
    </location>
</feature>
<proteinExistence type="predicted"/>
<dbReference type="PANTHER" id="PTHR44757">
    <property type="entry name" value="DIGUANYLATE CYCLASE DGCP"/>
    <property type="match status" value="1"/>
</dbReference>
<dbReference type="Pfam" id="PF00990">
    <property type="entry name" value="GGDEF"/>
    <property type="match status" value="1"/>
</dbReference>
<dbReference type="Proteomes" id="UP000484885">
    <property type="component" value="Unassembled WGS sequence"/>
</dbReference>
<dbReference type="SMART" id="SM00091">
    <property type="entry name" value="PAS"/>
    <property type="match status" value="2"/>
</dbReference>
<dbReference type="InterPro" id="IPR043128">
    <property type="entry name" value="Rev_trsase/Diguanyl_cyclase"/>
</dbReference>
<name>A0A845UXQ4_9GAMM</name>
<dbReference type="Gene3D" id="3.30.70.270">
    <property type="match status" value="1"/>
</dbReference>
<dbReference type="CDD" id="cd01948">
    <property type="entry name" value="EAL"/>
    <property type="match status" value="1"/>
</dbReference>
<feature type="domain" description="GGDEF" evidence="4">
    <location>
        <begin position="295"/>
        <end position="433"/>
    </location>
</feature>
<dbReference type="NCBIfam" id="TIGR00254">
    <property type="entry name" value="GGDEF"/>
    <property type="match status" value="1"/>
</dbReference>
<evidence type="ECO:0000259" key="3">
    <source>
        <dbReference type="PROSITE" id="PS50883"/>
    </source>
</evidence>
<dbReference type="SMART" id="SM00267">
    <property type="entry name" value="GGDEF"/>
    <property type="match status" value="1"/>
</dbReference>
<feature type="domain" description="PAS" evidence="1">
    <location>
        <begin position="16"/>
        <end position="86"/>
    </location>
</feature>
<dbReference type="EMBL" id="JAAGSC010000039">
    <property type="protein sequence ID" value="NDY95284.1"/>
    <property type="molecule type" value="Genomic_DNA"/>
</dbReference>
<reference evidence="5 6" key="1">
    <citation type="submission" date="2020-02" db="EMBL/GenBank/DDBJ databases">
        <authorList>
            <person name="Zhang X.-Y."/>
        </authorList>
    </citation>
    <scope>NUCLEOTIDE SEQUENCE [LARGE SCALE GENOMIC DNA]</scope>
    <source>
        <strain evidence="5 6">C33</strain>
    </source>
</reference>
<dbReference type="InterPro" id="IPR052155">
    <property type="entry name" value="Biofilm_reg_signaling"/>
</dbReference>
<gene>
    <name evidence="5" type="ORF">G3I74_06035</name>
</gene>
<dbReference type="CDD" id="cd00130">
    <property type="entry name" value="PAS"/>
    <property type="match status" value="2"/>
</dbReference>
<evidence type="ECO:0000259" key="1">
    <source>
        <dbReference type="PROSITE" id="PS50112"/>
    </source>
</evidence>
<dbReference type="Pfam" id="PF00989">
    <property type="entry name" value="PAS"/>
    <property type="match status" value="1"/>
</dbReference>
<dbReference type="InterPro" id="IPR001610">
    <property type="entry name" value="PAC"/>
</dbReference>
<dbReference type="PROSITE" id="PS50112">
    <property type="entry name" value="PAS"/>
    <property type="match status" value="2"/>
</dbReference>
<dbReference type="SMART" id="SM00052">
    <property type="entry name" value="EAL"/>
    <property type="match status" value="1"/>
</dbReference>